<dbReference type="GO" id="GO:0016597">
    <property type="term" value="F:amino acid binding"/>
    <property type="evidence" value="ECO:0007669"/>
    <property type="project" value="InterPro"/>
</dbReference>
<dbReference type="NCBIfam" id="NF001986">
    <property type="entry name" value="PRK00779.1"/>
    <property type="match status" value="1"/>
</dbReference>
<dbReference type="InterPro" id="IPR006131">
    <property type="entry name" value="Asp_carbamoyltransf_Asp/Orn-bd"/>
</dbReference>
<dbReference type="InterPro" id="IPR002292">
    <property type="entry name" value="Orn/put_carbamltrans"/>
</dbReference>
<accession>A0A0R2XC65</accession>
<evidence type="ECO:0000256" key="6">
    <source>
        <dbReference type="RuleBase" id="RU003634"/>
    </source>
</evidence>
<dbReference type="PANTHER" id="PTHR45753">
    <property type="entry name" value="ORNITHINE CARBAMOYLTRANSFERASE, MITOCHONDRIAL"/>
    <property type="match status" value="1"/>
</dbReference>
<dbReference type="PRINTS" id="PR00100">
    <property type="entry name" value="AOTCASE"/>
</dbReference>
<dbReference type="Pfam" id="PF02729">
    <property type="entry name" value="OTCace_N"/>
    <property type="match status" value="1"/>
</dbReference>
<keyword evidence="3 6" id="KW-0808">Transferase</keyword>
<dbReference type="PANTHER" id="PTHR45753:SF3">
    <property type="entry name" value="ORNITHINE TRANSCARBAMYLASE, MITOCHONDRIAL"/>
    <property type="match status" value="1"/>
</dbReference>
<dbReference type="GO" id="GO:0004585">
    <property type="term" value="F:ornithine carbamoyltransferase activity"/>
    <property type="evidence" value="ECO:0007669"/>
    <property type="project" value="UniProtKB-UniRule"/>
</dbReference>
<evidence type="ECO:0000259" key="8">
    <source>
        <dbReference type="Pfam" id="PF02729"/>
    </source>
</evidence>
<dbReference type="InterPro" id="IPR036901">
    <property type="entry name" value="Asp/Orn_carbamoylTrfase_sf"/>
</dbReference>
<dbReference type="PROSITE" id="PS00097">
    <property type="entry name" value="CARBAMOYLTRANSFERASE"/>
    <property type="match status" value="1"/>
</dbReference>
<evidence type="ECO:0000313" key="9">
    <source>
        <dbReference type="EMBL" id="KRP32172.1"/>
    </source>
</evidence>
<evidence type="ECO:0000256" key="4">
    <source>
        <dbReference type="ARBA" id="ARBA00048772"/>
    </source>
</evidence>
<dbReference type="Gene3D" id="3.40.50.1370">
    <property type="entry name" value="Aspartate/ornithine carbamoyltransferase"/>
    <property type="match status" value="2"/>
</dbReference>
<dbReference type="EC" id="2.1.3.3" evidence="2 5"/>
<gene>
    <name evidence="9" type="ORF">ABS33_07045</name>
</gene>
<dbReference type="InterPro" id="IPR006132">
    <property type="entry name" value="Asp/Orn_carbamoyltranf_P-bd"/>
</dbReference>
<evidence type="ECO:0000313" key="10">
    <source>
        <dbReference type="Proteomes" id="UP000051220"/>
    </source>
</evidence>
<evidence type="ECO:0000259" key="7">
    <source>
        <dbReference type="Pfam" id="PF00185"/>
    </source>
</evidence>
<comment type="catalytic activity">
    <reaction evidence="4">
        <text>carbamoyl phosphate + L-ornithine = L-citrulline + phosphate + H(+)</text>
        <dbReference type="Rhea" id="RHEA:19513"/>
        <dbReference type="ChEBI" id="CHEBI:15378"/>
        <dbReference type="ChEBI" id="CHEBI:43474"/>
        <dbReference type="ChEBI" id="CHEBI:46911"/>
        <dbReference type="ChEBI" id="CHEBI:57743"/>
        <dbReference type="ChEBI" id="CHEBI:58228"/>
        <dbReference type="EC" id="2.1.3.3"/>
    </reaction>
</comment>
<comment type="caution">
    <text evidence="9">The sequence shown here is derived from an EMBL/GenBank/DDBJ whole genome shotgun (WGS) entry which is preliminary data.</text>
</comment>
<dbReference type="PRINTS" id="PR00102">
    <property type="entry name" value="OTCASE"/>
</dbReference>
<evidence type="ECO:0000256" key="1">
    <source>
        <dbReference type="ARBA" id="ARBA00007805"/>
    </source>
</evidence>
<proteinExistence type="inferred from homology"/>
<comment type="similarity">
    <text evidence="1">Belongs to the aspartate/ornithine carbamoyltransferase superfamily. OTCase family.</text>
</comment>
<dbReference type="Proteomes" id="UP000051220">
    <property type="component" value="Unassembled WGS sequence"/>
</dbReference>
<reference evidence="9 10" key="1">
    <citation type="submission" date="2015-10" db="EMBL/GenBank/DDBJ databases">
        <title>Metagenome-Assembled Genomes uncover a global brackish microbiome.</title>
        <authorList>
            <person name="Hugerth L.W."/>
            <person name="Larsson J."/>
            <person name="Alneberg J."/>
            <person name="Lindh M.V."/>
            <person name="Legrand C."/>
            <person name="Pinhassi J."/>
            <person name="Andersson A.F."/>
        </authorList>
    </citation>
    <scope>NUCLEOTIDE SEQUENCE [LARGE SCALE GENOMIC DNA]</scope>
    <source>
        <strain evidence="9">BACL9 MAG-120924-bin69</strain>
    </source>
</reference>
<sequence length="293" mass="32481">MRESEAREILRLARVAKKARGKKSLSKGPLAGQIWALIFTKASTRTRVSFEVAIRELGGVPSFLSAAEIQLGRGELVRDTARVMGRMVHGAVIRTFAQGDVEEFAEFAKIPTINALTDDEHPCQILSDIFTIEEKRGSIRGKRVAFIGDAACNVPRSWAEAAKIFDFHLVCGAPKEFQPLIVGKHVSWTEDPREAAKGADVLYTDVWVSMGKEAETAEREKVFAPYQINQKLVGLAKKGALVLHCLPAYRGKEISAEILEERAEDIFDQAENRLHTQKGILQWIVSKPMKGKG</sequence>
<organism evidence="9 10">
    <name type="scientific">Verrucomicrobia subdivision 6 bacterium BACL9 MAG-120924-bin69</name>
    <dbReference type="NCBI Taxonomy" id="1655635"/>
    <lineage>
        <taxon>Bacteria</taxon>
        <taxon>Pseudomonadati</taxon>
        <taxon>Verrucomicrobiota</taxon>
        <taxon>Verrucomicrobiia</taxon>
        <taxon>Verrucomicrobiales</taxon>
        <taxon>Verrucomicrobia subdivision 6</taxon>
    </lineage>
</organism>
<dbReference type="GO" id="GO:0019240">
    <property type="term" value="P:citrulline biosynthetic process"/>
    <property type="evidence" value="ECO:0007669"/>
    <property type="project" value="TreeGrafter"/>
</dbReference>
<protein>
    <recommendedName>
        <fullName evidence="2 5">Ornithine carbamoyltransferase</fullName>
        <ecNumber evidence="2 5">2.1.3.3</ecNumber>
    </recommendedName>
</protein>
<dbReference type="NCBIfam" id="TIGR00658">
    <property type="entry name" value="orni_carb_tr"/>
    <property type="match status" value="1"/>
</dbReference>
<dbReference type="InterPro" id="IPR006130">
    <property type="entry name" value="Asp/Orn_carbamoylTrfase"/>
</dbReference>
<feature type="domain" description="Aspartate/ornithine carbamoyltransferase carbamoyl-P binding" evidence="8">
    <location>
        <begin position="3"/>
        <end position="134"/>
    </location>
</feature>
<dbReference type="FunFam" id="3.40.50.1370:FF:000008">
    <property type="entry name" value="Ornithine carbamoyltransferase"/>
    <property type="match status" value="1"/>
</dbReference>
<name>A0A0R2XC65_9BACT</name>
<feature type="domain" description="Aspartate/ornithine carbamoyltransferase Asp/Orn-binding" evidence="7">
    <location>
        <begin position="141"/>
        <end position="283"/>
    </location>
</feature>
<dbReference type="Pfam" id="PF00185">
    <property type="entry name" value="OTCace"/>
    <property type="match status" value="1"/>
</dbReference>
<dbReference type="EMBL" id="LIDN01000304">
    <property type="protein sequence ID" value="KRP32172.1"/>
    <property type="molecule type" value="Genomic_DNA"/>
</dbReference>
<evidence type="ECO:0000256" key="3">
    <source>
        <dbReference type="ARBA" id="ARBA00022679"/>
    </source>
</evidence>
<evidence type="ECO:0000256" key="2">
    <source>
        <dbReference type="ARBA" id="ARBA00013007"/>
    </source>
</evidence>
<dbReference type="AlphaFoldDB" id="A0A0R2XC65"/>
<evidence type="ECO:0000256" key="5">
    <source>
        <dbReference type="NCBIfam" id="TIGR00658"/>
    </source>
</evidence>
<dbReference type="SUPFAM" id="SSF53671">
    <property type="entry name" value="Aspartate/ornithine carbamoyltransferase"/>
    <property type="match status" value="1"/>
</dbReference>
<dbReference type="GO" id="GO:0042450">
    <property type="term" value="P:L-arginine biosynthetic process via ornithine"/>
    <property type="evidence" value="ECO:0007669"/>
    <property type="project" value="UniProtKB-UniRule"/>
</dbReference>